<evidence type="ECO:0000256" key="1">
    <source>
        <dbReference type="ARBA" id="ARBA00004141"/>
    </source>
</evidence>
<name>A0AAF0DU14_9BASI</name>
<dbReference type="GO" id="GO:0006676">
    <property type="term" value="P:mannosyl diphosphorylinositol ceramide metabolic process"/>
    <property type="evidence" value="ECO:0007669"/>
    <property type="project" value="TreeGrafter"/>
</dbReference>
<evidence type="ECO:0000259" key="8">
    <source>
        <dbReference type="Pfam" id="PF14378"/>
    </source>
</evidence>
<dbReference type="GO" id="GO:0016740">
    <property type="term" value="F:transferase activity"/>
    <property type="evidence" value="ECO:0007669"/>
    <property type="project" value="UniProtKB-KW"/>
</dbReference>
<reference evidence="9" key="1">
    <citation type="submission" date="2023-03" db="EMBL/GenBank/DDBJ databases">
        <title>Mating type loci evolution in Malassezia.</title>
        <authorList>
            <person name="Coelho M.A."/>
        </authorList>
    </citation>
    <scope>NUCLEOTIDE SEQUENCE</scope>
    <source>
        <strain evidence="9">CBS 14135</strain>
    </source>
</reference>
<feature type="transmembrane region" description="Helical" evidence="7">
    <location>
        <begin position="174"/>
        <end position="193"/>
    </location>
</feature>
<comment type="subcellular location">
    <subcellularLocation>
        <location evidence="1">Membrane</location>
        <topology evidence="1">Multi-pass membrane protein</topology>
    </subcellularLocation>
</comment>
<evidence type="ECO:0000313" key="9">
    <source>
        <dbReference type="EMBL" id="WFC96290.1"/>
    </source>
</evidence>
<keyword evidence="10" id="KW-1185">Reference proteome</keyword>
<feature type="transmembrane region" description="Helical" evidence="7">
    <location>
        <begin position="110"/>
        <end position="126"/>
    </location>
</feature>
<keyword evidence="2 7" id="KW-0812">Transmembrane</keyword>
<feature type="compositionally biased region" description="Low complexity" evidence="6">
    <location>
        <begin position="540"/>
        <end position="551"/>
    </location>
</feature>
<evidence type="ECO:0000256" key="7">
    <source>
        <dbReference type="SAM" id="Phobius"/>
    </source>
</evidence>
<evidence type="ECO:0000256" key="2">
    <source>
        <dbReference type="ARBA" id="ARBA00022692"/>
    </source>
</evidence>
<feature type="transmembrane region" description="Helical" evidence="7">
    <location>
        <begin position="69"/>
        <end position="98"/>
    </location>
</feature>
<dbReference type="SUPFAM" id="SSF48317">
    <property type="entry name" value="Acid phosphatase/Vanadium-dependent haloperoxidase"/>
    <property type="match status" value="1"/>
</dbReference>
<evidence type="ECO:0000256" key="3">
    <source>
        <dbReference type="ARBA" id="ARBA00022989"/>
    </source>
</evidence>
<accession>A0AAF0DU14</accession>
<organism evidence="9 10">
    <name type="scientific">Malassezia brasiliensis</name>
    <dbReference type="NCBI Taxonomy" id="1821822"/>
    <lineage>
        <taxon>Eukaryota</taxon>
        <taxon>Fungi</taxon>
        <taxon>Dikarya</taxon>
        <taxon>Basidiomycota</taxon>
        <taxon>Ustilaginomycotina</taxon>
        <taxon>Malasseziomycetes</taxon>
        <taxon>Malasseziales</taxon>
        <taxon>Malasseziaceae</taxon>
        <taxon>Malassezia</taxon>
    </lineage>
</organism>
<feature type="transmembrane region" description="Helical" evidence="7">
    <location>
        <begin position="40"/>
        <end position="57"/>
    </location>
</feature>
<dbReference type="GO" id="GO:0016020">
    <property type="term" value="C:membrane"/>
    <property type="evidence" value="ECO:0007669"/>
    <property type="project" value="UniProtKB-SubCell"/>
</dbReference>
<feature type="compositionally biased region" description="Low complexity" evidence="6">
    <location>
        <begin position="513"/>
        <end position="528"/>
    </location>
</feature>
<dbReference type="PANTHER" id="PTHR31310:SF11">
    <property type="entry name" value="INOSITOL PHOSPHORYLCERAMIDE SYNTHASE CATALYTIC SUBUNIT AUR1"/>
    <property type="match status" value="1"/>
</dbReference>
<gene>
    <name evidence="9" type="primary">AUR1</name>
    <name evidence="9" type="ORF">MBRA1_002947</name>
</gene>
<keyword evidence="3 7" id="KW-1133">Transmembrane helix</keyword>
<feature type="transmembrane region" description="Helical" evidence="7">
    <location>
        <begin position="287"/>
        <end position="318"/>
    </location>
</feature>
<keyword evidence="5" id="KW-0175">Coiled coil</keyword>
<feature type="region of interest" description="Disordered" evidence="6">
    <location>
        <begin position="358"/>
        <end position="441"/>
    </location>
</feature>
<feature type="transmembrane region" description="Helical" evidence="7">
    <location>
        <begin position="146"/>
        <end position="167"/>
    </location>
</feature>
<feature type="compositionally biased region" description="Basic and acidic residues" evidence="6">
    <location>
        <begin position="361"/>
        <end position="370"/>
    </location>
</feature>
<dbReference type="GO" id="GO:0070916">
    <property type="term" value="C:inositol phosphoceramide synthase complex"/>
    <property type="evidence" value="ECO:0007669"/>
    <property type="project" value="TreeGrafter"/>
</dbReference>
<dbReference type="GO" id="GO:0030148">
    <property type="term" value="P:sphingolipid biosynthetic process"/>
    <property type="evidence" value="ECO:0007669"/>
    <property type="project" value="TreeGrafter"/>
</dbReference>
<feature type="coiled-coil region" evidence="5">
    <location>
        <begin position="632"/>
        <end position="666"/>
    </location>
</feature>
<sequence length="777" mass="84853">MFQAVYAAVVAAASRLTLSMSPLENLRKLREYHMGRAERLKYGFMAVIALFAVTVIREPPMPYKLLPPILYVLALLFPISSQFILPASPILLWLLLFYSCRFIPASTRPHIWVSVLPTLETIWYGANISDILTRFGHPALDILAWIPYGVVHFVAPFVVAAFIFVYAPVGSVKWFANVFGFTNLIGVLTQIAFPCAPPWYELREGLTPANYGMRGSPAGLARIDALFKGHGYTLTFTGAPMVFGAFPSLHAACATVESLFLSYFFPGKIRFGRFAIDKRVFYWGYSFWLYWCTMYLMHHYLIDLVAGGCLATMCFYVFRTESVRNAMEQRLAAMERAEGHEPETVALDRMGHAHLVSHPARPHDEEEKTSSQRPTIFTLDESDDTPGPDLARTRSPNFLAADTAVASQSGRAATGHAIPRPASSASNRAGSTHPAGRVSTSPMSFAGKLVKITLRSGESYPAKIVNVDPTSATLTVQRSDTDSTEHVRRDALQDVSIVSEGSAAAATAAAQAPTAAATAPAVTATPSASEKKKRNKAKKAPASGPASAPASAPAPPAYPFMEEFDYTKSTQSFDKKKAWEEIRLNRRPASESRQPMLAPNEMVLSPSEIEQARAAGRFESAMPPPPNDRNSADTATAALSAAETELSSLRAQLKHARERQALLEALTGVQIADTPAGDEYVCSLFAEPRIAAAHWRAKYVAPASLDNAKALRYRMCIPDLDKLDKNDPVMLSYLGPAGETDADLVERLPEHFRGQVSVKAENAPLFAQRLQSIAHGP</sequence>
<protein>
    <submittedName>
        <fullName evidence="9">Phosphatidylinositol:ceramide phosphoinositol transferase (IPC synthase)</fullName>
    </submittedName>
</protein>
<evidence type="ECO:0000256" key="5">
    <source>
        <dbReference type="SAM" id="Coils"/>
    </source>
</evidence>
<feature type="domain" description="Inositolphosphotransferase Aur1/Ipt1" evidence="8">
    <location>
        <begin position="136"/>
        <end position="316"/>
    </location>
</feature>
<dbReference type="Gene3D" id="1.20.144.10">
    <property type="entry name" value="Phosphatidic acid phosphatase type 2/haloperoxidase"/>
    <property type="match status" value="1"/>
</dbReference>
<dbReference type="CDD" id="cd03386">
    <property type="entry name" value="PAP2_Aur1_like"/>
    <property type="match status" value="1"/>
</dbReference>
<feature type="transmembrane region" description="Helical" evidence="7">
    <location>
        <begin position="241"/>
        <end position="266"/>
    </location>
</feature>
<dbReference type="InterPro" id="IPR036938">
    <property type="entry name" value="PAP2/HPO_sf"/>
</dbReference>
<dbReference type="InterPro" id="IPR052185">
    <property type="entry name" value="IPC_Synthase-Related"/>
</dbReference>
<evidence type="ECO:0000256" key="4">
    <source>
        <dbReference type="ARBA" id="ARBA00023136"/>
    </source>
</evidence>
<evidence type="ECO:0000256" key="6">
    <source>
        <dbReference type="SAM" id="MobiDB-lite"/>
    </source>
</evidence>
<proteinExistence type="predicted"/>
<dbReference type="AlphaFoldDB" id="A0AAF0DU14"/>
<dbReference type="Pfam" id="PF14378">
    <property type="entry name" value="PAP2_3"/>
    <property type="match status" value="1"/>
</dbReference>
<dbReference type="PANTHER" id="PTHR31310">
    <property type="match status" value="1"/>
</dbReference>
<dbReference type="EMBL" id="CP119953">
    <property type="protein sequence ID" value="WFC96290.1"/>
    <property type="molecule type" value="Genomic_DNA"/>
</dbReference>
<keyword evidence="4 7" id="KW-0472">Membrane</keyword>
<dbReference type="Proteomes" id="UP001216638">
    <property type="component" value="Chromosome 3"/>
</dbReference>
<keyword evidence="9" id="KW-0808">Transferase</keyword>
<evidence type="ECO:0000313" key="10">
    <source>
        <dbReference type="Proteomes" id="UP001216638"/>
    </source>
</evidence>
<dbReference type="InterPro" id="IPR026841">
    <property type="entry name" value="Aur1/Ipt1"/>
</dbReference>
<feature type="region of interest" description="Disordered" evidence="6">
    <location>
        <begin position="513"/>
        <end position="554"/>
    </location>
</feature>